<proteinExistence type="predicted"/>
<evidence type="ECO:0000256" key="1">
    <source>
        <dbReference type="SAM" id="MobiDB-lite"/>
    </source>
</evidence>
<evidence type="ECO:0000313" key="3">
    <source>
        <dbReference type="Proteomes" id="UP000502608"/>
    </source>
</evidence>
<dbReference type="EMBL" id="CP050315">
    <property type="protein sequence ID" value="QIR16624.1"/>
    <property type="molecule type" value="Genomic_DNA"/>
</dbReference>
<dbReference type="KEGG" id="saes:HBH39_19300"/>
<dbReference type="AlphaFoldDB" id="A0A6G9QPV7"/>
<dbReference type="Proteomes" id="UP000502608">
    <property type="component" value="Plasmid pPN3F2_2"/>
</dbReference>
<dbReference type="RefSeq" id="WP_167680452.1">
    <property type="nucleotide sequence ID" value="NZ_CP050315.1"/>
</dbReference>
<keyword evidence="2" id="KW-0614">Plasmid</keyword>
<sequence length="134" mass="15466">MEFKKFKAYMLTAEKMSCDYSRGYKHGLRRCYHGESFGTEQEHDQYMQMGITDEYRKEIGDGYRDGFAGKAPKNRHGNIGNTNAQKELPADTQLQCRINSQFKAQIIRQANKDGMKLTPWILQTLAKACDEDTK</sequence>
<gene>
    <name evidence="2" type="ORF">HBH39_19300</name>
</gene>
<organism evidence="2 3">
    <name type="scientific">Shewanella aestuarii</name>
    <dbReference type="NCBI Taxonomy" id="1028752"/>
    <lineage>
        <taxon>Bacteria</taxon>
        <taxon>Pseudomonadati</taxon>
        <taxon>Pseudomonadota</taxon>
        <taxon>Gammaproteobacteria</taxon>
        <taxon>Alteromonadales</taxon>
        <taxon>Shewanellaceae</taxon>
        <taxon>Shewanella</taxon>
    </lineage>
</organism>
<geneLocation type="plasmid" evidence="2 3">
    <name>pPN3F2_2</name>
</geneLocation>
<evidence type="ECO:0000313" key="2">
    <source>
        <dbReference type="EMBL" id="QIR16624.1"/>
    </source>
</evidence>
<protein>
    <submittedName>
        <fullName evidence="2">Uncharacterized protein</fullName>
    </submittedName>
</protein>
<name>A0A6G9QPV7_9GAMM</name>
<feature type="region of interest" description="Disordered" evidence="1">
    <location>
        <begin position="66"/>
        <end position="88"/>
    </location>
</feature>
<accession>A0A6G9QPV7</accession>
<reference evidence="2 3" key="1">
    <citation type="submission" date="2020-03" db="EMBL/GenBank/DDBJ databases">
        <title>Complete genome sequence of Shewanella sp.</title>
        <authorList>
            <person name="Kim Y.-S."/>
            <person name="Kim S.-J."/>
            <person name="Jung H.-K."/>
            <person name="Kim K.-H."/>
        </authorList>
    </citation>
    <scope>NUCLEOTIDE SEQUENCE [LARGE SCALE GENOMIC DNA]</scope>
    <source>
        <strain evidence="2 3">PN3F2</strain>
        <plasmid evidence="2 3">pPN3F2_2</plasmid>
    </source>
</reference>
<keyword evidence="3" id="KW-1185">Reference proteome</keyword>